<reference evidence="10" key="2">
    <citation type="submission" date="2019-11" db="UniProtKB">
        <authorList>
            <consortium name="WormBaseParasite"/>
        </authorList>
    </citation>
    <scope>IDENTIFICATION</scope>
</reference>
<name>A0A0R3UIU7_MESCO</name>
<dbReference type="PANTHER" id="PTHR12414">
    <property type="entry name" value="GLIAL CELLS MISSING RELATED/GLIDE"/>
    <property type="match status" value="1"/>
</dbReference>
<evidence type="ECO:0000256" key="4">
    <source>
        <dbReference type="ARBA" id="ARBA00023163"/>
    </source>
</evidence>
<evidence type="ECO:0000256" key="6">
    <source>
        <dbReference type="SAM" id="MobiDB-lite"/>
    </source>
</evidence>
<dbReference type="InterPro" id="IPR003902">
    <property type="entry name" value="Tscrpt_reg_GCM"/>
</dbReference>
<dbReference type="PROSITE" id="PS50807">
    <property type="entry name" value="GCM"/>
    <property type="match status" value="1"/>
</dbReference>
<feature type="region of interest" description="Disordered" evidence="6">
    <location>
        <begin position="1"/>
        <end position="30"/>
    </location>
</feature>
<gene>
    <name evidence="8" type="ORF">MCOS_LOCUS7382</name>
</gene>
<feature type="domain" description="GCM" evidence="7">
    <location>
        <begin position="128"/>
        <end position="291"/>
    </location>
</feature>
<keyword evidence="4" id="KW-0804">Transcription</keyword>
<dbReference type="Proteomes" id="UP000267029">
    <property type="component" value="Unassembled WGS sequence"/>
</dbReference>
<keyword evidence="5" id="KW-0539">Nucleus</keyword>
<dbReference type="PANTHER" id="PTHR12414:SF8">
    <property type="entry name" value="TRANSCRIPTION FACTOR GLIAL CELLS MISSING-RELATED"/>
    <property type="match status" value="1"/>
</dbReference>
<dbReference type="WBParaSite" id="MCU_003779-RA">
    <property type="protein sequence ID" value="MCU_003779-RA"/>
    <property type="gene ID" value="MCU_003779"/>
</dbReference>
<proteinExistence type="predicted"/>
<keyword evidence="1" id="KW-0217">Developmental protein</keyword>
<dbReference type="Pfam" id="PF03615">
    <property type="entry name" value="GCM"/>
    <property type="match status" value="1"/>
</dbReference>
<dbReference type="InterPro" id="IPR043021">
    <property type="entry name" value="GCM_small"/>
</dbReference>
<evidence type="ECO:0000256" key="1">
    <source>
        <dbReference type="ARBA" id="ARBA00022473"/>
    </source>
</evidence>
<keyword evidence="3" id="KW-0238">DNA-binding</keyword>
<feature type="compositionally biased region" description="Basic and acidic residues" evidence="6">
    <location>
        <begin position="1"/>
        <end position="23"/>
    </location>
</feature>
<evidence type="ECO:0000259" key="7">
    <source>
        <dbReference type="PROSITE" id="PS50807"/>
    </source>
</evidence>
<protein>
    <submittedName>
        <fullName evidence="10">GCM domain-containing protein</fullName>
    </submittedName>
</protein>
<keyword evidence="9" id="KW-1185">Reference proteome</keyword>
<evidence type="ECO:0000256" key="2">
    <source>
        <dbReference type="ARBA" id="ARBA00023015"/>
    </source>
</evidence>
<feature type="compositionally biased region" description="Basic and acidic residues" evidence="6">
    <location>
        <begin position="93"/>
        <end position="103"/>
    </location>
</feature>
<dbReference type="EMBL" id="UXSR01005358">
    <property type="protein sequence ID" value="VDD81379.1"/>
    <property type="molecule type" value="Genomic_DNA"/>
</dbReference>
<evidence type="ECO:0000256" key="3">
    <source>
        <dbReference type="ARBA" id="ARBA00023125"/>
    </source>
</evidence>
<dbReference type="InterPro" id="IPR043020">
    <property type="entry name" value="GCM_large"/>
</dbReference>
<accession>A0A0R3UIU7</accession>
<dbReference type="Gene3D" id="2.20.25.670">
    <property type="entry name" value="GCM domain, large subdomain"/>
    <property type="match status" value="1"/>
</dbReference>
<sequence>MSVGKLERSGCHQEDSAGSDLHHPLVPAGHSTIPPSVVGLFAENEPTSVPDLLFYQQQQQQQHHQLTWCFSETGASLFPLEGDAAFYSQPEPQPHEHAREVPEIKPAQVREGASQRGRSKSSGNSSDAPWDIKDSILPTVTQYDPYDLWPDGNCRRIYSVASERARRHQSGWAMRNTNNHNPQVLKKSCLGVLVCSLGCTSPSGLAVAYRPAICDKARKKQCMRNCTTPGCKGRLVQKNCKGHGGYPVTHFWRFANGAVFFQSKGRHDHVKPMAKALGSSSAISSRAKPILDEPVASHRRKIRSSGNLASAKIPLSQVDLEAKPRIASTLRNERPKHDEPQKDAATDFNHFQLHQPSELEALLMHHQSQQIPFQQMDDVGQTGVYFQQPQQPPPPLDYFLGAEQQVVGASTFHHQLQPAEEVFVNPHQANLSQQEQYHYAWRIPVATPSSAVETDYVEHQDQQHQQQQQPYLGMLFATSGVAYRTDAFENYPALPETSGSTDASIVSFPGGGESEAIPYPVTIEPPADWTVGQQGQHQVHHSNQHHHLHHHHQQQQHQIMLDELQPAWFLSPQFPWKSIES</sequence>
<evidence type="ECO:0000256" key="5">
    <source>
        <dbReference type="ARBA" id="ARBA00023242"/>
    </source>
</evidence>
<dbReference type="AlphaFoldDB" id="A0A0R3UIU7"/>
<feature type="region of interest" description="Disordered" evidence="6">
    <location>
        <begin position="531"/>
        <end position="557"/>
    </location>
</feature>
<feature type="region of interest" description="Disordered" evidence="6">
    <location>
        <begin position="85"/>
        <end position="132"/>
    </location>
</feature>
<evidence type="ECO:0000313" key="10">
    <source>
        <dbReference type="WBParaSite" id="MCU_003779-RA"/>
    </source>
</evidence>
<reference evidence="8 9" key="1">
    <citation type="submission" date="2018-10" db="EMBL/GenBank/DDBJ databases">
        <authorList>
            <consortium name="Pathogen Informatics"/>
        </authorList>
    </citation>
    <scope>NUCLEOTIDE SEQUENCE [LARGE SCALE GENOMIC DNA]</scope>
</reference>
<dbReference type="GO" id="GO:0005634">
    <property type="term" value="C:nucleus"/>
    <property type="evidence" value="ECO:0007669"/>
    <property type="project" value="TreeGrafter"/>
</dbReference>
<dbReference type="OrthoDB" id="6241117at2759"/>
<organism evidence="10">
    <name type="scientific">Mesocestoides corti</name>
    <name type="common">Flatworm</name>
    <dbReference type="NCBI Taxonomy" id="53468"/>
    <lineage>
        <taxon>Eukaryota</taxon>
        <taxon>Metazoa</taxon>
        <taxon>Spiralia</taxon>
        <taxon>Lophotrochozoa</taxon>
        <taxon>Platyhelminthes</taxon>
        <taxon>Cestoda</taxon>
        <taxon>Eucestoda</taxon>
        <taxon>Cyclophyllidea</taxon>
        <taxon>Mesocestoididae</taxon>
        <taxon>Mesocestoides</taxon>
    </lineage>
</organism>
<dbReference type="Gene3D" id="3.30.70.3530">
    <property type="entry name" value="GCM motif"/>
    <property type="match status" value="1"/>
</dbReference>
<dbReference type="GO" id="GO:0042063">
    <property type="term" value="P:gliogenesis"/>
    <property type="evidence" value="ECO:0007669"/>
    <property type="project" value="TreeGrafter"/>
</dbReference>
<evidence type="ECO:0000313" key="9">
    <source>
        <dbReference type="Proteomes" id="UP000267029"/>
    </source>
</evidence>
<keyword evidence="2" id="KW-0805">Transcription regulation</keyword>
<dbReference type="InterPro" id="IPR036115">
    <property type="entry name" value="GCM_dom_sf"/>
</dbReference>
<dbReference type="InterPro" id="IPR039791">
    <property type="entry name" value="GCM"/>
</dbReference>
<dbReference type="GO" id="GO:0001228">
    <property type="term" value="F:DNA-binding transcription activator activity, RNA polymerase II-specific"/>
    <property type="evidence" value="ECO:0007669"/>
    <property type="project" value="InterPro"/>
</dbReference>
<feature type="compositionally biased region" description="Basic residues" evidence="6">
    <location>
        <begin position="538"/>
        <end position="554"/>
    </location>
</feature>
<dbReference type="SUPFAM" id="SSF90073">
    <property type="entry name" value="GCM domain"/>
    <property type="match status" value="1"/>
</dbReference>
<dbReference type="GO" id="GO:0000978">
    <property type="term" value="F:RNA polymerase II cis-regulatory region sequence-specific DNA binding"/>
    <property type="evidence" value="ECO:0007669"/>
    <property type="project" value="TreeGrafter"/>
</dbReference>
<evidence type="ECO:0000313" key="8">
    <source>
        <dbReference type="EMBL" id="VDD81379.1"/>
    </source>
</evidence>